<feature type="compositionally biased region" description="Polar residues" evidence="1">
    <location>
        <begin position="1"/>
        <end position="11"/>
    </location>
</feature>
<sequence>MTEGCTSITTHHPTDHKHFRTPWAGTLGMVQQSRRVAFIGESNGFHAQESRANRGSTKDQQARKTNDWETNEHTNDSTTTRSKSSNAENSSSTRFTFLL</sequence>
<feature type="compositionally biased region" description="Basic and acidic residues" evidence="1">
    <location>
        <begin position="48"/>
        <end position="75"/>
    </location>
</feature>
<evidence type="ECO:0000313" key="2">
    <source>
        <dbReference type="Proteomes" id="UP000887574"/>
    </source>
</evidence>
<feature type="region of interest" description="Disordered" evidence="1">
    <location>
        <begin position="39"/>
        <end position="99"/>
    </location>
</feature>
<dbReference type="AlphaFoldDB" id="A0A915DIT4"/>
<protein>
    <submittedName>
        <fullName evidence="3">Uncharacterized protein</fullName>
    </submittedName>
</protein>
<feature type="compositionally biased region" description="Low complexity" evidence="1">
    <location>
        <begin position="82"/>
        <end position="92"/>
    </location>
</feature>
<proteinExistence type="predicted"/>
<evidence type="ECO:0000313" key="3">
    <source>
        <dbReference type="WBParaSite" id="jg19705"/>
    </source>
</evidence>
<reference evidence="3" key="1">
    <citation type="submission" date="2022-11" db="UniProtKB">
        <authorList>
            <consortium name="WormBaseParasite"/>
        </authorList>
    </citation>
    <scope>IDENTIFICATION</scope>
</reference>
<keyword evidence="2" id="KW-1185">Reference proteome</keyword>
<dbReference type="WBParaSite" id="jg19705">
    <property type="protein sequence ID" value="jg19705"/>
    <property type="gene ID" value="jg19705"/>
</dbReference>
<feature type="region of interest" description="Disordered" evidence="1">
    <location>
        <begin position="1"/>
        <end position="23"/>
    </location>
</feature>
<accession>A0A915DIT4</accession>
<dbReference type="Proteomes" id="UP000887574">
    <property type="component" value="Unplaced"/>
</dbReference>
<evidence type="ECO:0000256" key="1">
    <source>
        <dbReference type="SAM" id="MobiDB-lite"/>
    </source>
</evidence>
<organism evidence="2 3">
    <name type="scientific">Ditylenchus dipsaci</name>
    <dbReference type="NCBI Taxonomy" id="166011"/>
    <lineage>
        <taxon>Eukaryota</taxon>
        <taxon>Metazoa</taxon>
        <taxon>Ecdysozoa</taxon>
        <taxon>Nematoda</taxon>
        <taxon>Chromadorea</taxon>
        <taxon>Rhabditida</taxon>
        <taxon>Tylenchina</taxon>
        <taxon>Tylenchomorpha</taxon>
        <taxon>Sphaerularioidea</taxon>
        <taxon>Anguinidae</taxon>
        <taxon>Anguininae</taxon>
        <taxon>Ditylenchus</taxon>
    </lineage>
</organism>
<name>A0A915DIT4_9BILA</name>